<gene>
    <name evidence="1" type="ORF">BV22DRAFT_1027538</name>
</gene>
<comment type="caution">
    <text evidence="1">The sequence shown here is derived from an EMBL/GenBank/DDBJ whole genome shotgun (WGS) entry which is preliminary data.</text>
</comment>
<protein>
    <submittedName>
        <fullName evidence="1">Uncharacterized protein</fullName>
    </submittedName>
</protein>
<dbReference type="EMBL" id="MU266327">
    <property type="protein sequence ID" value="KAH7931307.1"/>
    <property type="molecule type" value="Genomic_DNA"/>
</dbReference>
<reference evidence="1" key="1">
    <citation type="journal article" date="2021" name="New Phytol.">
        <title>Evolutionary innovations through gain and loss of genes in the ectomycorrhizal Boletales.</title>
        <authorList>
            <person name="Wu G."/>
            <person name="Miyauchi S."/>
            <person name="Morin E."/>
            <person name="Kuo A."/>
            <person name="Drula E."/>
            <person name="Varga T."/>
            <person name="Kohler A."/>
            <person name="Feng B."/>
            <person name="Cao Y."/>
            <person name="Lipzen A."/>
            <person name="Daum C."/>
            <person name="Hundley H."/>
            <person name="Pangilinan J."/>
            <person name="Johnson J."/>
            <person name="Barry K."/>
            <person name="LaButti K."/>
            <person name="Ng V."/>
            <person name="Ahrendt S."/>
            <person name="Min B."/>
            <person name="Choi I.G."/>
            <person name="Park H."/>
            <person name="Plett J.M."/>
            <person name="Magnuson J."/>
            <person name="Spatafora J.W."/>
            <person name="Nagy L.G."/>
            <person name="Henrissat B."/>
            <person name="Grigoriev I.V."/>
            <person name="Yang Z.L."/>
            <person name="Xu J."/>
            <person name="Martin F.M."/>
        </authorList>
    </citation>
    <scope>NUCLEOTIDE SEQUENCE</scope>
    <source>
        <strain evidence="1">KUC20120723A-06</strain>
    </source>
</reference>
<sequence length="322" mass="35771">MSATITPAKDVIRKRSKKVKAVDGDGEAAVAAQKEKEDDISGQNTVKEFVEDTKRSKRRKKDQETMAAEESKPLDRSTHDTQKDKTKKKHRNREEGKRANGEATKDSYANDEKEKDDATDVTRKKKKDKKDLKSSLVEADTATLETSGVADGVKDKKRKRKDRSEPEEGAELQADQPPKKTKKKRRDVDPAYPDPAKDTTLSEQSRKALCYASECFEDPSGWKFNKARQNWLVRNTWSDEAIPDTYVPLLVRYLTDVKGGTRDKLIEVCKSALSPPALAPTLSTSALPSSAPPPTASSPNPTGMRESRARTLLDALIQPTSS</sequence>
<dbReference type="Proteomes" id="UP000790709">
    <property type="component" value="Unassembled WGS sequence"/>
</dbReference>
<evidence type="ECO:0000313" key="1">
    <source>
        <dbReference type="EMBL" id="KAH7931307.1"/>
    </source>
</evidence>
<accession>A0ACB8C1R6</accession>
<evidence type="ECO:0000313" key="2">
    <source>
        <dbReference type="Proteomes" id="UP000790709"/>
    </source>
</evidence>
<name>A0ACB8C1R6_9AGAM</name>
<proteinExistence type="predicted"/>
<keyword evidence="2" id="KW-1185">Reference proteome</keyword>
<organism evidence="1 2">
    <name type="scientific">Leucogyrophana mollusca</name>
    <dbReference type="NCBI Taxonomy" id="85980"/>
    <lineage>
        <taxon>Eukaryota</taxon>
        <taxon>Fungi</taxon>
        <taxon>Dikarya</taxon>
        <taxon>Basidiomycota</taxon>
        <taxon>Agaricomycotina</taxon>
        <taxon>Agaricomycetes</taxon>
        <taxon>Agaricomycetidae</taxon>
        <taxon>Boletales</taxon>
        <taxon>Boletales incertae sedis</taxon>
        <taxon>Leucogyrophana</taxon>
    </lineage>
</organism>